<feature type="non-terminal residue" evidence="1">
    <location>
        <position position="47"/>
    </location>
</feature>
<reference evidence="1" key="1">
    <citation type="submission" date="2020-08" db="EMBL/GenBank/DDBJ databases">
        <title>Multicomponent nature underlies the extraordinary mechanical properties of spider dragline silk.</title>
        <authorList>
            <person name="Kono N."/>
            <person name="Nakamura H."/>
            <person name="Mori M."/>
            <person name="Yoshida Y."/>
            <person name="Ohtoshi R."/>
            <person name="Malay A.D."/>
            <person name="Moran D.A.P."/>
            <person name="Tomita M."/>
            <person name="Numata K."/>
            <person name="Arakawa K."/>
        </authorList>
    </citation>
    <scope>NUCLEOTIDE SEQUENCE</scope>
</reference>
<comment type="caution">
    <text evidence="1">The sequence shown here is derived from an EMBL/GenBank/DDBJ whole genome shotgun (WGS) entry which is preliminary data.</text>
</comment>
<gene>
    <name evidence="1" type="ORF">NPIL_667821</name>
</gene>
<proteinExistence type="predicted"/>
<evidence type="ECO:0000313" key="1">
    <source>
        <dbReference type="EMBL" id="GFT35052.1"/>
    </source>
</evidence>
<organism evidence="1 2">
    <name type="scientific">Nephila pilipes</name>
    <name type="common">Giant wood spider</name>
    <name type="synonym">Nephila maculata</name>
    <dbReference type="NCBI Taxonomy" id="299642"/>
    <lineage>
        <taxon>Eukaryota</taxon>
        <taxon>Metazoa</taxon>
        <taxon>Ecdysozoa</taxon>
        <taxon>Arthropoda</taxon>
        <taxon>Chelicerata</taxon>
        <taxon>Arachnida</taxon>
        <taxon>Araneae</taxon>
        <taxon>Araneomorphae</taxon>
        <taxon>Entelegynae</taxon>
        <taxon>Araneoidea</taxon>
        <taxon>Nephilidae</taxon>
        <taxon>Nephila</taxon>
    </lineage>
</organism>
<name>A0A8X6NWS7_NEPPI</name>
<dbReference type="Proteomes" id="UP000887013">
    <property type="component" value="Unassembled WGS sequence"/>
</dbReference>
<accession>A0A8X6NWS7</accession>
<sequence length="47" mass="5372">MVMPLLQKVGWKAFNILAARRRVQKFGRDYSAFISADATYPAPPPEY</sequence>
<keyword evidence="2" id="KW-1185">Reference proteome</keyword>
<protein>
    <submittedName>
        <fullName evidence="1">Uncharacterized protein</fullName>
    </submittedName>
</protein>
<dbReference type="EMBL" id="BMAW01108644">
    <property type="protein sequence ID" value="GFT35052.1"/>
    <property type="molecule type" value="Genomic_DNA"/>
</dbReference>
<evidence type="ECO:0000313" key="2">
    <source>
        <dbReference type="Proteomes" id="UP000887013"/>
    </source>
</evidence>
<dbReference type="AlphaFoldDB" id="A0A8X6NWS7"/>